<dbReference type="PANTHER" id="PTHR43031:SF18">
    <property type="entry name" value="RHODANESE-RELATED SULFURTRANSFERASES"/>
    <property type="match status" value="1"/>
</dbReference>
<keyword evidence="3" id="KW-1185">Reference proteome</keyword>
<dbReference type="SUPFAM" id="SSF52821">
    <property type="entry name" value="Rhodanese/Cell cycle control phosphatase"/>
    <property type="match status" value="1"/>
</dbReference>
<evidence type="ECO:0000313" key="2">
    <source>
        <dbReference type="EMBL" id="SFN38664.1"/>
    </source>
</evidence>
<dbReference type="STRING" id="649333.SAMN04487989_10191"/>
<dbReference type="InterPro" id="IPR036873">
    <property type="entry name" value="Rhodanese-like_dom_sf"/>
</dbReference>
<organism evidence="2 3">
    <name type="scientific">Bizionia echini</name>
    <dbReference type="NCBI Taxonomy" id="649333"/>
    <lineage>
        <taxon>Bacteria</taxon>
        <taxon>Pseudomonadati</taxon>
        <taxon>Bacteroidota</taxon>
        <taxon>Flavobacteriia</taxon>
        <taxon>Flavobacteriales</taxon>
        <taxon>Flavobacteriaceae</taxon>
        <taxon>Bizionia</taxon>
    </lineage>
</organism>
<dbReference type="PROSITE" id="PS50206">
    <property type="entry name" value="RHODANESE_3"/>
    <property type="match status" value="1"/>
</dbReference>
<evidence type="ECO:0000313" key="3">
    <source>
        <dbReference type="Proteomes" id="UP000198705"/>
    </source>
</evidence>
<accession>A0A1I4YKY6</accession>
<dbReference type="Pfam" id="PF00581">
    <property type="entry name" value="Rhodanese"/>
    <property type="match status" value="1"/>
</dbReference>
<protein>
    <submittedName>
        <fullName evidence="2">Rhodanese-related sulfurtransferase</fullName>
    </submittedName>
</protein>
<feature type="domain" description="Rhodanese" evidence="1">
    <location>
        <begin position="36"/>
        <end position="118"/>
    </location>
</feature>
<dbReference type="InterPro" id="IPR050229">
    <property type="entry name" value="GlpE_sulfurtransferase"/>
</dbReference>
<dbReference type="Gene3D" id="3.40.250.10">
    <property type="entry name" value="Rhodanese-like domain"/>
    <property type="match status" value="1"/>
</dbReference>
<keyword evidence="2" id="KW-0808">Transferase</keyword>
<name>A0A1I4YKY6_9FLAO</name>
<dbReference type="InterPro" id="IPR001763">
    <property type="entry name" value="Rhodanese-like_dom"/>
</dbReference>
<dbReference type="PANTHER" id="PTHR43031">
    <property type="entry name" value="FAD-DEPENDENT OXIDOREDUCTASE"/>
    <property type="match status" value="1"/>
</dbReference>
<gene>
    <name evidence="2" type="ORF">SAMN04487989_10191</name>
</gene>
<dbReference type="Proteomes" id="UP000198705">
    <property type="component" value="Unassembled WGS sequence"/>
</dbReference>
<proteinExistence type="predicted"/>
<dbReference type="SMART" id="SM00450">
    <property type="entry name" value="RHOD"/>
    <property type="match status" value="1"/>
</dbReference>
<evidence type="ECO:0000259" key="1">
    <source>
        <dbReference type="PROSITE" id="PS50206"/>
    </source>
</evidence>
<dbReference type="EMBL" id="FOVN01000001">
    <property type="protein sequence ID" value="SFN38664.1"/>
    <property type="molecule type" value="Genomic_DNA"/>
</dbReference>
<reference evidence="3" key="1">
    <citation type="submission" date="2016-10" db="EMBL/GenBank/DDBJ databases">
        <authorList>
            <person name="Varghese N."/>
            <person name="Submissions S."/>
        </authorList>
    </citation>
    <scope>NUCLEOTIDE SEQUENCE [LARGE SCALE GENOMIC DNA]</scope>
    <source>
        <strain evidence="3">DSM 23925</strain>
    </source>
</reference>
<dbReference type="GO" id="GO:0016740">
    <property type="term" value="F:transferase activity"/>
    <property type="evidence" value="ECO:0007669"/>
    <property type="project" value="UniProtKB-KW"/>
</dbReference>
<dbReference type="RefSeq" id="WP_245758157.1">
    <property type="nucleotide sequence ID" value="NZ_FOVN01000001.1"/>
</dbReference>
<sequence length="118" mass="13472">MKQILIFMSFITMLFGTVQDAAVKVLTVEEYKTQIEAGKVQLVDVRTPDEFNAGHITNAKNIDFFAPSFERQFEKLNKEKPVYIYCRSGSRSKKAASKLSAMGFTEIYDLKGGYLNWK</sequence>
<dbReference type="CDD" id="cd00158">
    <property type="entry name" value="RHOD"/>
    <property type="match status" value="1"/>
</dbReference>
<dbReference type="AlphaFoldDB" id="A0A1I4YKY6"/>